<evidence type="ECO:0000256" key="1">
    <source>
        <dbReference type="SAM" id="MobiDB-lite"/>
    </source>
</evidence>
<feature type="region of interest" description="Disordered" evidence="1">
    <location>
        <begin position="170"/>
        <end position="218"/>
    </location>
</feature>
<dbReference type="EMBL" id="KZ857410">
    <property type="protein sequence ID" value="RDX48663.1"/>
    <property type="molecule type" value="Genomic_DNA"/>
</dbReference>
<keyword evidence="3" id="KW-1185">Reference proteome</keyword>
<dbReference type="AlphaFoldDB" id="A0A371D805"/>
<sequence length="350" mass="39757">MSFLPMPRTYAVAQIDLPASLRGLGDLDRKARASLQKIRSSKAIIMLHTANGLPFPRNPDFKYFIYVVGPGLRPEDPERCYTADMCMPIFPNTDHPTGRRPPVRTVPEFPFSNCYHWFGPDTSLMVRVKNDIYVGHGDPEYIKLPTGDYVDMEYIHQEDMNRMIEMRAERDKHAAMSSDTYQGPDSHGRPSQAAKHDDASLPEDDNDSRFGPELDDSDIDSLASGASYQYAESQNQSYISLPPALTTGSCDSAESLTESAIFRMQWTKERSRIPVVTLSFDLAAEFKEEDVPSPEAFLKECCIFSRMVTDFQEREALRRAKREARKRKSKEVSDKIARVLKLLKRLLRSG</sequence>
<dbReference type="OrthoDB" id="3053346at2759"/>
<dbReference type="Proteomes" id="UP000256964">
    <property type="component" value="Unassembled WGS sequence"/>
</dbReference>
<reference evidence="2 3" key="1">
    <citation type="journal article" date="2018" name="Biotechnol. Biofuels">
        <title>Integrative visual omics of the white-rot fungus Polyporus brumalis exposes the biotechnological potential of its oxidative enzymes for delignifying raw plant biomass.</title>
        <authorList>
            <person name="Miyauchi S."/>
            <person name="Rancon A."/>
            <person name="Drula E."/>
            <person name="Hage H."/>
            <person name="Chaduli D."/>
            <person name="Favel A."/>
            <person name="Grisel S."/>
            <person name="Henrissat B."/>
            <person name="Herpoel-Gimbert I."/>
            <person name="Ruiz-Duenas F.J."/>
            <person name="Chevret D."/>
            <person name="Hainaut M."/>
            <person name="Lin J."/>
            <person name="Wang M."/>
            <person name="Pangilinan J."/>
            <person name="Lipzen A."/>
            <person name="Lesage-Meessen L."/>
            <person name="Navarro D."/>
            <person name="Riley R."/>
            <person name="Grigoriev I.V."/>
            <person name="Zhou S."/>
            <person name="Raouche S."/>
            <person name="Rosso M.N."/>
        </authorList>
    </citation>
    <scope>NUCLEOTIDE SEQUENCE [LARGE SCALE GENOMIC DNA]</scope>
    <source>
        <strain evidence="2 3">BRFM 1820</strain>
    </source>
</reference>
<evidence type="ECO:0000313" key="3">
    <source>
        <dbReference type="Proteomes" id="UP000256964"/>
    </source>
</evidence>
<protein>
    <submittedName>
        <fullName evidence="2">Uncharacterized protein</fullName>
    </submittedName>
</protein>
<name>A0A371D805_9APHY</name>
<evidence type="ECO:0000313" key="2">
    <source>
        <dbReference type="EMBL" id="RDX48663.1"/>
    </source>
</evidence>
<accession>A0A371D805</accession>
<dbReference type="STRING" id="139420.A0A371D805"/>
<organism evidence="2 3">
    <name type="scientific">Lentinus brumalis</name>
    <dbReference type="NCBI Taxonomy" id="2498619"/>
    <lineage>
        <taxon>Eukaryota</taxon>
        <taxon>Fungi</taxon>
        <taxon>Dikarya</taxon>
        <taxon>Basidiomycota</taxon>
        <taxon>Agaricomycotina</taxon>
        <taxon>Agaricomycetes</taxon>
        <taxon>Polyporales</taxon>
        <taxon>Polyporaceae</taxon>
        <taxon>Lentinus</taxon>
    </lineage>
</organism>
<gene>
    <name evidence="2" type="ORF">OH76DRAFT_1556947</name>
</gene>
<proteinExistence type="predicted"/>